<dbReference type="InterPro" id="IPR058038">
    <property type="entry name" value="BREX_BrxC_wHTH"/>
</dbReference>
<keyword evidence="1" id="KW-0175">Coiled coil</keyword>
<dbReference type="OrthoDB" id="3201900at2"/>
<reference evidence="4 5" key="1">
    <citation type="submission" date="2011-09" db="EMBL/GenBank/DDBJ databases">
        <title>Complete sequence of plasmid of Thioflavicoccus mobilis 8321.</title>
        <authorList>
            <consortium name="US DOE Joint Genome Institute"/>
            <person name="Lucas S."/>
            <person name="Han J."/>
            <person name="Lapidus A."/>
            <person name="Cheng J.-F."/>
            <person name="Goodwin L."/>
            <person name="Pitluck S."/>
            <person name="Peters L."/>
            <person name="Ovchinnikova G."/>
            <person name="Lu M."/>
            <person name="Detter J.C."/>
            <person name="Han C."/>
            <person name="Tapia R."/>
            <person name="Land M."/>
            <person name="Hauser L."/>
            <person name="Kyrpides N."/>
            <person name="Ivanova N."/>
            <person name="Pagani I."/>
            <person name="Vogl K."/>
            <person name="Liu Z."/>
            <person name="Imhoff J."/>
            <person name="Thiel V."/>
            <person name="Frigaard N.-U."/>
            <person name="Bryant D."/>
            <person name="Woyke T."/>
        </authorList>
    </citation>
    <scope>NUCLEOTIDE SEQUENCE [LARGE SCALE GENOMIC DNA]</scope>
    <source>
        <strain evidence="4 5">8321</strain>
        <plasmid evidence="5">Plasmid pTHIMO01</plasmid>
    </source>
</reference>
<gene>
    <name evidence="4" type="ORF">Thimo_3785</name>
</gene>
<dbReference type="Pfam" id="PF25791">
    <property type="entry name" value="WHD_BREX_BrxC"/>
    <property type="match status" value="1"/>
</dbReference>
<proteinExistence type="predicted"/>
<keyword evidence="4" id="KW-0614">Plasmid</keyword>
<accession>L0H2Z4</accession>
<dbReference type="PATRIC" id="fig|765912.4.peg.3705"/>
<dbReference type="HOGENOM" id="CLU_269247_0_0_6"/>
<evidence type="ECO:0000259" key="3">
    <source>
        <dbReference type="Pfam" id="PF25791"/>
    </source>
</evidence>
<name>L0H2Z4_9GAMM</name>
<feature type="coiled-coil region" evidence="1">
    <location>
        <begin position="1178"/>
        <end position="1205"/>
    </location>
</feature>
<dbReference type="KEGG" id="tmb:Thimo_3785"/>
<evidence type="ECO:0000313" key="4">
    <source>
        <dbReference type="EMBL" id="AGA92437.1"/>
    </source>
</evidence>
<protein>
    <recommendedName>
        <fullName evidence="3">Probable ATP-binding protein BrxC winged helix-turn-helix domain-containing protein</fullName>
    </recommendedName>
</protein>
<evidence type="ECO:0000256" key="1">
    <source>
        <dbReference type="SAM" id="Coils"/>
    </source>
</evidence>
<dbReference type="EMBL" id="CP003052">
    <property type="protein sequence ID" value="AGA92437.1"/>
    <property type="molecule type" value="Genomic_DNA"/>
</dbReference>
<organism evidence="4 5">
    <name type="scientific">Thioflavicoccus mobilis 8321</name>
    <dbReference type="NCBI Taxonomy" id="765912"/>
    <lineage>
        <taxon>Bacteria</taxon>
        <taxon>Pseudomonadati</taxon>
        <taxon>Pseudomonadota</taxon>
        <taxon>Gammaproteobacteria</taxon>
        <taxon>Chromatiales</taxon>
        <taxon>Chromatiaceae</taxon>
        <taxon>Thioflavicoccus</taxon>
    </lineage>
</organism>
<evidence type="ECO:0000256" key="2">
    <source>
        <dbReference type="SAM" id="MobiDB-lite"/>
    </source>
</evidence>
<dbReference type="NCBIfam" id="NF033441">
    <property type="entry name" value="BREX_BrxC"/>
    <property type="match status" value="1"/>
</dbReference>
<keyword evidence="5" id="KW-1185">Reference proteome</keyword>
<dbReference type="Proteomes" id="UP000010816">
    <property type="component" value="Plasmid pTHIMO01"/>
</dbReference>
<evidence type="ECO:0000313" key="5">
    <source>
        <dbReference type="Proteomes" id="UP000010816"/>
    </source>
</evidence>
<dbReference type="RefSeq" id="WP_015282553.1">
    <property type="nucleotide sequence ID" value="NC_019941.1"/>
</dbReference>
<sequence length="1209" mass="134104">MTIRTLFDPSRQIDRRIEKVIQYDAMAPDLLRQEIAEYQVTEKMTSELEKLLDAIDIGMGEGSPEVGVWVSGFYGSGKSSFTKYLGFALDDHNQIDGKPFLNALQDRIGSTTLRQRLATVASRHRPAVIMLDLASEMLAGASMAEISTVLYVKVMQWAGYSRDRKVAYLELMLERDGKLDAFKEKIAQVVPGMTWEQIKNQPLVANQLASQLAAELYPAVYPTPKSFHDQRLDEVIKVDDQAREMVELARRRSGRENVIFILDEVGQYVAARDALILDLDGLAKNLKAIGGGKVWLIATAQQTLTEDDPRAQINTPKLFKLQARFPVPVDLDASDIREICYLRLLGKAAAGKAQLEARYDQLGQQLRFNTQLHNTRYYQRDLDKQAFCRLYPFLPQHFDILLELLGRLAKTMGGIGLRSAIKVIQDVLISPESPAGPLADQPIGTLATTVTFYDALRRDIQTSFRQLVEAIDKVVRVFGADSAEARVAKTIAILQVLDDFPVSRENIAALLHPRDDAPSQLDAVEQAVNALMDEETIPLAEIDGNLRFMSEAVTELEQQRRGLIPILAERNRIQNDLLKELFTPPPKANLHNTRAVHCGIRTQGVAGPVSIAGDKEELQLLVEFVSEGEIESQKGTRVADSTQSAERNTLFLIGIEPKGLQQQIEEIYRGEEIFAQYRNKTVEKEIGEYLNGQQQRAENLRGELAARLRKGLEQGSFVFQGRPHAVASLGSNLEEAAKRQLEEAAKVVFHKYAEAPIQAESALAERFLKTDRLDRIESRNDPLSLVTATGQIKVTHPALKTVVDLLRHIGREEGRVLLDKLNRAPYGWSKDTLRYLVAALLVGGKIKLRVSGEDITVRGPTAIDALKTNAAFNRVGIDLRDGAVDPESLLRSAERILELTGEDVLPLEAEVSKVVTRRFPDLQRDYAYLASELRNLGLAGAETAESIQDSLSEILKGDASDAAARLGPEECPLFKDLLWARDLDKALKGHLPAIVRRASRYIEAIPKLPAVGPLAALQAEVLEDLAGLREVFAQTDFFTKAPDIQSRVSSVEKAIETAATSLVAEYNADLESEKQRLEQSPNWPRIGGDNQEAFAAQLDALQLAVEPSLDGIRACLDARYPLQQRVAEIAQAIARIVEEQTRQASQDDAEDIDTQVGGGTEGTGPKALVVADFSFPAEIASREQLEDLIQRLEALRAELTRYSKIVFKP</sequence>
<feature type="region of interest" description="Disordered" evidence="2">
    <location>
        <begin position="1140"/>
        <end position="1163"/>
    </location>
</feature>
<dbReference type="AlphaFoldDB" id="L0H2Z4"/>
<dbReference type="InterPro" id="IPR047679">
    <property type="entry name" value="BREX_BrxC"/>
</dbReference>
<geneLocation type="plasmid" evidence="4 5">
    <name>pTHIMO01</name>
</geneLocation>
<feature type="domain" description="Probable ATP-binding protein BrxC winged helix-turn-helix" evidence="3">
    <location>
        <begin position="817"/>
        <end position="880"/>
    </location>
</feature>